<dbReference type="AlphaFoldDB" id="A0AAD6FQM0"/>
<organism evidence="1 2">
    <name type="scientific">Pogonophryne albipinna</name>
    <dbReference type="NCBI Taxonomy" id="1090488"/>
    <lineage>
        <taxon>Eukaryota</taxon>
        <taxon>Metazoa</taxon>
        <taxon>Chordata</taxon>
        <taxon>Craniata</taxon>
        <taxon>Vertebrata</taxon>
        <taxon>Euteleostomi</taxon>
        <taxon>Actinopterygii</taxon>
        <taxon>Neopterygii</taxon>
        <taxon>Teleostei</taxon>
        <taxon>Neoteleostei</taxon>
        <taxon>Acanthomorphata</taxon>
        <taxon>Eupercaria</taxon>
        <taxon>Perciformes</taxon>
        <taxon>Notothenioidei</taxon>
        <taxon>Pogonophryne</taxon>
    </lineage>
</organism>
<comment type="caution">
    <text evidence="1">The sequence shown here is derived from an EMBL/GenBank/DDBJ whole genome shotgun (WGS) entry which is preliminary data.</text>
</comment>
<protein>
    <submittedName>
        <fullName evidence="1">Uncharacterized protein</fullName>
    </submittedName>
</protein>
<dbReference type="Proteomes" id="UP001219934">
    <property type="component" value="Unassembled WGS sequence"/>
</dbReference>
<dbReference type="EMBL" id="JAPTMU010000006">
    <property type="protein sequence ID" value="KAJ4942396.1"/>
    <property type="molecule type" value="Genomic_DNA"/>
</dbReference>
<sequence>MMSESSDEEPSKEPLQQTNVDLNAADKFIVCQTQLMSLFPICPSCCGETQGNVEQQEGTYIKIKQVCAACGYEHFWQNQPMLYRNMPACNLLLSGAIHFSGCMATQTIRMLKLLGLQCISVGTFFRHQRLYTIPTIVQAWQNEQAGIIRELKEMGGGLILSGDCRSDSPGHCAKYGTYSLIEDRINKVLDLQLVQSSEVPSSTWCELEGATHASFSPYYGPKLPGCQVGAGGVVSLLIWHIGKSLGKALDAAAKERECEDLKLWRPAIINHLYWTAASTPDGDPDVMEAKWQSMVNHVQDIHEHGTPAFPCCAHPPLEGEARDKEWLEPGTTAAIKLERVALRTALVKDVRKLSPQHQTYSLKAFHSLILHFAPKHTGFSFLGMYSRLLMAALHINHNSSREVARTSDGEVRYAVRYPRFCKGGWVVRPIKEKPLYAYAAALMESLSEGYSRSPETLRESSAVLSSTAPAPLSTSCQEIAKDEAVGLYLARHSRFNTGN</sequence>
<proteinExistence type="predicted"/>
<reference evidence="1" key="1">
    <citation type="submission" date="2022-11" db="EMBL/GenBank/DDBJ databases">
        <title>Chromosome-level genome of Pogonophryne albipinna.</title>
        <authorList>
            <person name="Jo E."/>
        </authorList>
    </citation>
    <scope>NUCLEOTIDE SEQUENCE</scope>
    <source>
        <strain evidence="1">SGF0006</strain>
        <tissue evidence="1">Muscle</tissue>
    </source>
</reference>
<keyword evidence="2" id="KW-1185">Reference proteome</keyword>
<gene>
    <name evidence="1" type="ORF">JOQ06_012262</name>
</gene>
<dbReference type="PANTHER" id="PTHR31751">
    <property type="entry name" value="SI:CH211-108C17.2-RELATED-RELATED"/>
    <property type="match status" value="1"/>
</dbReference>
<dbReference type="PANTHER" id="PTHR31751:SF42">
    <property type="entry name" value="PROTEIN CBG10204"/>
    <property type="match status" value="1"/>
</dbReference>
<evidence type="ECO:0000313" key="2">
    <source>
        <dbReference type="Proteomes" id="UP001219934"/>
    </source>
</evidence>
<evidence type="ECO:0000313" key="1">
    <source>
        <dbReference type="EMBL" id="KAJ4942396.1"/>
    </source>
</evidence>
<accession>A0AAD6FQM0</accession>
<name>A0AAD6FQM0_9TELE</name>